<dbReference type="PANTHER" id="PTHR38445">
    <property type="entry name" value="HTH-TYPE TRANSCRIPTIONAL REPRESSOR YTRA"/>
    <property type="match status" value="1"/>
</dbReference>
<evidence type="ECO:0000313" key="5">
    <source>
        <dbReference type="EMBL" id="HJA89307.1"/>
    </source>
</evidence>
<dbReference type="GO" id="GO:0003700">
    <property type="term" value="F:DNA-binding transcription factor activity"/>
    <property type="evidence" value="ECO:0007669"/>
    <property type="project" value="InterPro"/>
</dbReference>
<comment type="caution">
    <text evidence="5">The sequence shown here is derived from an EMBL/GenBank/DDBJ whole genome shotgun (WGS) entry which is preliminary data.</text>
</comment>
<reference evidence="5" key="2">
    <citation type="submission" date="2021-04" db="EMBL/GenBank/DDBJ databases">
        <authorList>
            <person name="Gilroy R."/>
        </authorList>
    </citation>
    <scope>NUCLEOTIDE SEQUENCE</scope>
    <source>
        <strain evidence="5">CHK171-505</strain>
    </source>
</reference>
<dbReference type="GO" id="GO:0003677">
    <property type="term" value="F:DNA binding"/>
    <property type="evidence" value="ECO:0007669"/>
    <property type="project" value="UniProtKB-KW"/>
</dbReference>
<evidence type="ECO:0000256" key="1">
    <source>
        <dbReference type="ARBA" id="ARBA00023015"/>
    </source>
</evidence>
<keyword evidence="3" id="KW-0804">Transcription</keyword>
<evidence type="ECO:0000259" key="4">
    <source>
        <dbReference type="PROSITE" id="PS50949"/>
    </source>
</evidence>
<dbReference type="PROSITE" id="PS50949">
    <property type="entry name" value="HTH_GNTR"/>
    <property type="match status" value="1"/>
</dbReference>
<dbReference type="SUPFAM" id="SSF46785">
    <property type="entry name" value="Winged helix' DNA-binding domain"/>
    <property type="match status" value="1"/>
</dbReference>
<dbReference type="Pfam" id="PF00392">
    <property type="entry name" value="GntR"/>
    <property type="match status" value="1"/>
</dbReference>
<dbReference type="Gene3D" id="1.10.10.10">
    <property type="entry name" value="Winged helix-like DNA-binding domain superfamily/Winged helix DNA-binding domain"/>
    <property type="match status" value="1"/>
</dbReference>
<gene>
    <name evidence="5" type="ORF">H9948_00770</name>
</gene>
<dbReference type="SMART" id="SM00345">
    <property type="entry name" value="HTH_GNTR"/>
    <property type="match status" value="1"/>
</dbReference>
<organism evidence="5 6">
    <name type="scientific">Candidatus Jeotgalibaca merdavium</name>
    <dbReference type="NCBI Taxonomy" id="2838627"/>
    <lineage>
        <taxon>Bacteria</taxon>
        <taxon>Bacillati</taxon>
        <taxon>Bacillota</taxon>
        <taxon>Bacilli</taxon>
        <taxon>Lactobacillales</taxon>
        <taxon>Carnobacteriaceae</taxon>
        <taxon>Jeotgalibaca</taxon>
    </lineage>
</organism>
<protein>
    <submittedName>
        <fullName evidence="5">GntR family transcriptional regulator</fullName>
    </submittedName>
</protein>
<dbReference type="InterPro" id="IPR036390">
    <property type="entry name" value="WH_DNA-bd_sf"/>
</dbReference>
<proteinExistence type="predicted"/>
<evidence type="ECO:0000256" key="2">
    <source>
        <dbReference type="ARBA" id="ARBA00023125"/>
    </source>
</evidence>
<accession>A0A9D2KVG4</accession>
<dbReference type="AlphaFoldDB" id="A0A9D2KVG4"/>
<name>A0A9D2KVG4_9LACT</name>
<sequence>MFLEIEQTSPIAIYTQLTSQIKKAIVKETLVEGDDLPSVRVLASDLGVNMHTVNKAYNILTEEGLLLKSKKGYVVSPKINRQTDEEQEDEMKKRLEDVLVDILVHNHSEKTVQEWLSELTVALRKGDN</sequence>
<feature type="domain" description="HTH gntR-type" evidence="4">
    <location>
        <begin position="11"/>
        <end position="78"/>
    </location>
</feature>
<dbReference type="InterPro" id="IPR000524">
    <property type="entry name" value="Tscrpt_reg_HTH_GntR"/>
</dbReference>
<dbReference type="Proteomes" id="UP000886856">
    <property type="component" value="Unassembled WGS sequence"/>
</dbReference>
<evidence type="ECO:0000256" key="3">
    <source>
        <dbReference type="ARBA" id="ARBA00023163"/>
    </source>
</evidence>
<reference evidence="5" key="1">
    <citation type="journal article" date="2021" name="PeerJ">
        <title>Extensive microbial diversity within the chicken gut microbiome revealed by metagenomics and culture.</title>
        <authorList>
            <person name="Gilroy R."/>
            <person name="Ravi A."/>
            <person name="Getino M."/>
            <person name="Pursley I."/>
            <person name="Horton D.L."/>
            <person name="Alikhan N.F."/>
            <person name="Baker D."/>
            <person name="Gharbi K."/>
            <person name="Hall N."/>
            <person name="Watson M."/>
            <person name="Adriaenssens E.M."/>
            <person name="Foster-Nyarko E."/>
            <person name="Jarju S."/>
            <person name="Secka A."/>
            <person name="Antonio M."/>
            <person name="Oren A."/>
            <person name="Chaudhuri R.R."/>
            <person name="La Ragione R."/>
            <person name="Hildebrand F."/>
            <person name="Pallen M.J."/>
        </authorList>
    </citation>
    <scope>NUCLEOTIDE SEQUENCE</scope>
    <source>
        <strain evidence="5">CHK171-505</strain>
    </source>
</reference>
<keyword evidence="1" id="KW-0805">Transcription regulation</keyword>
<dbReference type="CDD" id="cd07377">
    <property type="entry name" value="WHTH_GntR"/>
    <property type="match status" value="1"/>
</dbReference>
<keyword evidence="2" id="KW-0238">DNA-binding</keyword>
<dbReference type="EMBL" id="DWYW01000016">
    <property type="protein sequence ID" value="HJA89307.1"/>
    <property type="molecule type" value="Genomic_DNA"/>
</dbReference>
<dbReference type="InterPro" id="IPR036388">
    <property type="entry name" value="WH-like_DNA-bd_sf"/>
</dbReference>
<dbReference type="PANTHER" id="PTHR38445:SF12">
    <property type="entry name" value="GNTR-FAMILY TRANSCRIPTIONAL REGULATOR"/>
    <property type="match status" value="1"/>
</dbReference>
<evidence type="ECO:0000313" key="6">
    <source>
        <dbReference type="Proteomes" id="UP000886856"/>
    </source>
</evidence>